<evidence type="ECO:0000256" key="3">
    <source>
        <dbReference type="SAM" id="SignalP"/>
    </source>
</evidence>
<accession>A0A2T7PDJ3</accession>
<evidence type="ECO:0000259" key="4">
    <source>
        <dbReference type="PROSITE" id="PS50184"/>
    </source>
</evidence>
<comment type="caution">
    <text evidence="5">The sequence shown here is derived from an EMBL/GenBank/DDBJ whole genome shotgun (WGS) entry which is preliminary data.</text>
</comment>
<keyword evidence="6" id="KW-1185">Reference proteome</keyword>
<name>A0A2T7PDJ3_POMCA</name>
<evidence type="ECO:0000256" key="2">
    <source>
        <dbReference type="SAM" id="Phobius"/>
    </source>
</evidence>
<dbReference type="InterPro" id="IPR042378">
    <property type="entry name" value="IDD"/>
</dbReference>
<dbReference type="PANTHER" id="PTHR15256:SF6">
    <property type="entry name" value="INTEGRAL MEMBRANE PROTEIN DGCR2_IDD"/>
    <property type="match status" value="1"/>
</dbReference>
<feature type="region of interest" description="Disordered" evidence="1">
    <location>
        <begin position="627"/>
        <end position="718"/>
    </location>
</feature>
<dbReference type="PANTHER" id="PTHR15256">
    <property type="entry name" value="INTEGRAL MEMBRANE PROTEIN DGCR2/IDD"/>
    <property type="match status" value="1"/>
</dbReference>
<dbReference type="PROSITE" id="PS01208">
    <property type="entry name" value="VWFC_1"/>
    <property type="match status" value="1"/>
</dbReference>
<dbReference type="STRING" id="400727.A0A2T7PDJ3"/>
<dbReference type="EMBL" id="PZQS01000004">
    <property type="protein sequence ID" value="PVD31486.1"/>
    <property type="molecule type" value="Genomic_DNA"/>
</dbReference>
<evidence type="ECO:0000313" key="6">
    <source>
        <dbReference type="Proteomes" id="UP000245119"/>
    </source>
</evidence>
<protein>
    <recommendedName>
        <fullName evidence="4">VWFC domain-containing protein</fullName>
    </recommendedName>
</protein>
<evidence type="ECO:0000313" key="5">
    <source>
        <dbReference type="EMBL" id="PVD31486.1"/>
    </source>
</evidence>
<dbReference type="Proteomes" id="UP000245119">
    <property type="component" value="Linkage Group LG4"/>
</dbReference>
<feature type="region of interest" description="Disordered" evidence="1">
    <location>
        <begin position="506"/>
        <end position="525"/>
    </location>
</feature>
<dbReference type="SMART" id="SM00214">
    <property type="entry name" value="VWC"/>
    <property type="match status" value="1"/>
</dbReference>
<organism evidence="5 6">
    <name type="scientific">Pomacea canaliculata</name>
    <name type="common">Golden apple snail</name>
    <dbReference type="NCBI Taxonomy" id="400727"/>
    <lineage>
        <taxon>Eukaryota</taxon>
        <taxon>Metazoa</taxon>
        <taxon>Spiralia</taxon>
        <taxon>Lophotrochozoa</taxon>
        <taxon>Mollusca</taxon>
        <taxon>Gastropoda</taxon>
        <taxon>Caenogastropoda</taxon>
        <taxon>Architaenioglossa</taxon>
        <taxon>Ampullarioidea</taxon>
        <taxon>Ampullariidae</taxon>
        <taxon>Pomacea</taxon>
    </lineage>
</organism>
<feature type="compositionally biased region" description="Pro residues" evidence="1">
    <location>
        <begin position="190"/>
        <end position="203"/>
    </location>
</feature>
<keyword evidence="3" id="KW-0732">Signal</keyword>
<sequence>MGWKASSLLVILAVLAALVSTNGDALNKSCADGSGIIIPHGQTFMPNVNDPCHICKCDNSFPILCHTAVCSPPPGCVRIEQIPKECCQYHCYDADGNNLKQPDKNVSATDDGSSAGGEDSITNLSLRLVASTVTSFLVLALLLFMVHRLRQRRLMLAMRRFEAHARQHHGNDDVDPYIPAAFLQIECPPYEDPPPPYSPPKPPHILAEDAPPPYQEIEPDSGSTDQLPLDSNANIFNNNNNNDQSCSNHGAGGSTTPMIDSQDACHGDLVWTNRMEEGRSEAVNSAQGPSSTCAQNVTSPADFPFFGMGAAVENSAGNSNPTRLSLLDIKHPTGTNFDQPYAMLQEFTDVDPVSVGQPRPCSAVDVGSVVRNGGRQPGRSCSFSYALSPEQDWPVVAPVNPMSRSYHTSMMDSGVQTHGSYMASLSRRRSKPNSKDSSSCRQASCEDAKLAGTQRMITRPSLGGDSAMQQSHRLLQEELRQSLPPLQAGAGDEASCAAPAIHKSLTTRDQDQSAPPGNMFMPRSQSLNSNFSVCSETGEKRVPPCLEEGGASVLQSDSKYPEHSTPRHHLANISLVDLDRLNNACGRSFQSDFPYRNFNHQNDTATSVDSCAATKADSSYSVRNKLPAVCRQTSRKPVSHPPSQELRPSHFGSRTLPSKIKHKKISLVPLEKSRLSKSKKDKNKSRKKGSSEPQCHEHKEKPLQSVASGNPEDAETPEGWMLQGRVTDAPKGRHPPSLSPPVIKQYGFLENLPHAAPAQVVEDNFAEPSRYTEYGSDLWHGANVLVHPYHTLPSQTRLPNASAAGLRHLPLVEENGVHHGANTQHLKVRIRPQSAGPTVEAAFEPIAGLSQNCVPRRKVKSIRSKRSRQSYPAVEGDPSADRRMVACMDLNFVEPHQTSDRAPIVETDAAGLGLVLKRQAGDRGIGRGAHDYSDTLETHISSYV</sequence>
<dbReference type="PROSITE" id="PS50184">
    <property type="entry name" value="VWFC_2"/>
    <property type="match status" value="1"/>
</dbReference>
<feature type="region of interest" description="Disordered" evidence="1">
    <location>
        <begin position="422"/>
        <end position="444"/>
    </location>
</feature>
<keyword evidence="2" id="KW-0812">Transmembrane</keyword>
<dbReference type="GO" id="GO:0016020">
    <property type="term" value="C:membrane"/>
    <property type="evidence" value="ECO:0007669"/>
    <property type="project" value="TreeGrafter"/>
</dbReference>
<dbReference type="SUPFAM" id="SSF57603">
    <property type="entry name" value="FnI-like domain"/>
    <property type="match status" value="1"/>
</dbReference>
<reference evidence="5 6" key="1">
    <citation type="submission" date="2018-04" db="EMBL/GenBank/DDBJ databases">
        <title>The genome of golden apple snail Pomacea canaliculata provides insight into stress tolerance and invasive adaptation.</title>
        <authorList>
            <person name="Liu C."/>
            <person name="Liu B."/>
            <person name="Ren Y."/>
            <person name="Zhang Y."/>
            <person name="Wang H."/>
            <person name="Li S."/>
            <person name="Jiang F."/>
            <person name="Yin L."/>
            <person name="Zhang G."/>
            <person name="Qian W."/>
            <person name="Fan W."/>
        </authorList>
    </citation>
    <scope>NUCLEOTIDE SEQUENCE [LARGE SCALE GENOMIC DNA]</scope>
    <source>
        <strain evidence="5">SZHN2017</strain>
        <tissue evidence="5">Muscle</tissue>
    </source>
</reference>
<dbReference type="OrthoDB" id="6288751at2759"/>
<keyword evidence="2" id="KW-1133">Transmembrane helix</keyword>
<feature type="compositionally biased region" description="Basic residues" evidence="1">
    <location>
        <begin position="675"/>
        <end position="688"/>
    </location>
</feature>
<keyword evidence="2" id="KW-0472">Membrane</keyword>
<feature type="signal peptide" evidence="3">
    <location>
        <begin position="1"/>
        <end position="23"/>
    </location>
</feature>
<evidence type="ECO:0000256" key="1">
    <source>
        <dbReference type="SAM" id="MobiDB-lite"/>
    </source>
</evidence>
<feature type="region of interest" description="Disordered" evidence="1">
    <location>
        <begin position="190"/>
        <end position="225"/>
    </location>
</feature>
<dbReference type="InterPro" id="IPR001007">
    <property type="entry name" value="VWF_dom"/>
</dbReference>
<feature type="chain" id="PRO_5015612847" description="VWFC domain-containing protein" evidence="3">
    <location>
        <begin position="24"/>
        <end position="944"/>
    </location>
</feature>
<gene>
    <name evidence="5" type="ORF">C0Q70_06898</name>
</gene>
<feature type="transmembrane region" description="Helical" evidence="2">
    <location>
        <begin position="128"/>
        <end position="149"/>
    </location>
</feature>
<feature type="domain" description="VWFC" evidence="4">
    <location>
        <begin position="28"/>
        <end position="92"/>
    </location>
</feature>
<dbReference type="AlphaFoldDB" id="A0A2T7PDJ3"/>
<proteinExistence type="predicted"/>